<feature type="transmembrane region" description="Helical" evidence="5">
    <location>
        <begin position="150"/>
        <end position="171"/>
    </location>
</feature>
<reference evidence="7 8" key="1">
    <citation type="journal article" date="2009" name="Genome Biol.">
        <title>Community-wide analysis of microbial genome sequence signatures.</title>
        <authorList>
            <person name="Dick G.J."/>
            <person name="Andersson A.F."/>
            <person name="Baker B.J."/>
            <person name="Simmons S.L."/>
            <person name="Thomas B.C."/>
            <person name="Yelton A.P."/>
            <person name="Banfield J.F."/>
        </authorList>
    </citation>
    <scope>NUCLEOTIDE SEQUENCE [LARGE SCALE GENOMIC DNA]</scope>
    <source>
        <strain evidence="7">ARMAN-2</strain>
    </source>
</reference>
<evidence type="ECO:0000313" key="7">
    <source>
        <dbReference type="EMBL" id="EET89794.1"/>
    </source>
</evidence>
<dbReference type="GO" id="GO:0008137">
    <property type="term" value="F:NADH dehydrogenase (ubiquinone) activity"/>
    <property type="evidence" value="ECO:0007669"/>
    <property type="project" value="InterPro"/>
</dbReference>
<feature type="transmembrane region" description="Helical" evidence="5">
    <location>
        <begin position="313"/>
        <end position="334"/>
    </location>
</feature>
<evidence type="ECO:0000313" key="8">
    <source>
        <dbReference type="Proteomes" id="UP000332487"/>
    </source>
</evidence>
<dbReference type="AlphaFoldDB" id="C7DIM0"/>
<feature type="transmembrane region" description="Helical" evidence="5">
    <location>
        <begin position="65"/>
        <end position="88"/>
    </location>
</feature>
<reference evidence="7 8" key="2">
    <citation type="journal article" date="2010" name="Proc. Natl. Acad. Sci. U.S.A.">
        <title>Enigmatic, ultrasmall, uncultivated Archaea.</title>
        <authorList>
            <person name="Baker B.J."/>
            <person name="Comolli L.R."/>
            <person name="Dick G.J."/>
            <person name="Hauser L.J."/>
            <person name="Hyatt D."/>
            <person name="Dill B.D."/>
            <person name="Land M.L."/>
            <person name="Verberkmoes N.C."/>
            <person name="Hettich R.L."/>
            <person name="Banfield J.F."/>
        </authorList>
    </citation>
    <scope>NUCLEOTIDE SEQUENCE [LARGE SCALE GENOMIC DNA]</scope>
    <source>
        <strain evidence="7">ARMAN-2</strain>
    </source>
</reference>
<feature type="transmembrane region" description="Helical" evidence="5">
    <location>
        <begin position="354"/>
        <end position="373"/>
    </location>
</feature>
<feature type="transmembrane region" description="Helical" evidence="5">
    <location>
        <begin position="6"/>
        <end position="26"/>
    </location>
</feature>
<feature type="transmembrane region" description="Helical" evidence="5">
    <location>
        <begin position="260"/>
        <end position="279"/>
    </location>
</feature>
<name>C7DIM0_MICA2</name>
<organism evidence="7 8">
    <name type="scientific">Candidatus Micrarchaeum acidiphilum ARMAN-2</name>
    <dbReference type="NCBI Taxonomy" id="425595"/>
    <lineage>
        <taxon>Archaea</taxon>
        <taxon>Candidatus Micrarchaeota</taxon>
        <taxon>Candidatus Micrarchaeia</taxon>
        <taxon>Candidatus Micrarchaeales</taxon>
        <taxon>Candidatus Micrarchaeaceae</taxon>
        <taxon>Candidatus Micrarchaeum</taxon>
    </lineage>
</organism>
<feature type="transmembrane region" description="Helical" evidence="5">
    <location>
        <begin position="119"/>
        <end position="138"/>
    </location>
</feature>
<keyword evidence="3 5" id="KW-1133">Transmembrane helix</keyword>
<evidence type="ECO:0000256" key="2">
    <source>
        <dbReference type="ARBA" id="ARBA00022692"/>
    </source>
</evidence>
<dbReference type="HAMAP" id="MF_00445">
    <property type="entry name" value="NDH1_NuoN_1"/>
    <property type="match status" value="1"/>
</dbReference>
<gene>
    <name evidence="7" type="ORF">UNLARM2_0909</name>
</gene>
<proteinExistence type="inferred from homology"/>
<dbReference type="Pfam" id="PF00361">
    <property type="entry name" value="Proton_antipo_M"/>
    <property type="match status" value="1"/>
</dbReference>
<dbReference type="GO" id="GO:0016020">
    <property type="term" value="C:membrane"/>
    <property type="evidence" value="ECO:0007669"/>
    <property type="project" value="UniProtKB-SubCell"/>
</dbReference>
<protein>
    <submittedName>
        <fullName evidence="7">NADH dehydrogenase (Quinone)</fullName>
    </submittedName>
</protein>
<sequence length="467" mass="50289">MATSQILLFLPALIAVLAFLGVIAIFHRKSRFTLASMSVVLAIISIVSVYLLSASVNTTLLEVLHVYPFSMLLLSFFSAALILILVLFYEDKGEFNALALLLSFSAVGIFIIAMANSLISILLASELVAVPTILMVALNGFHRTEAAAKLFLLSAISIAVMSFAIALIFPYDASFSLAVASASLHISGNYIVLLSMALFIAAFAVEAAFFPFNLWVSDVYSGSPGYITAFIAGINKKVAFVATLEVLFIVFAAYHSQISYIFEILAIFTMFFGNLVAMAQRNIKKMFAYSSISQAGYIAVGIAAVSALGITAVIFQIVAHAFMIIGAFAIVFWLEEKGIISLDDYRGLGSRNGLAAIALTLFMLSMAGVPPLMGFVGKFLLFSSAIYGGLLALALIGVLNSFLSIYYYGRLISYIYEDRPSKPLLLQWQVKAVVLVSLAVILIFGIYPEPLISGATIAAKSLINFVP</sequence>
<comment type="subcellular location">
    <subcellularLocation>
        <location evidence="1">Membrane</location>
        <topology evidence="1">Multi-pass membrane protein</topology>
    </subcellularLocation>
</comment>
<feature type="transmembrane region" description="Helical" evidence="5">
    <location>
        <begin position="95"/>
        <end position="113"/>
    </location>
</feature>
<feature type="domain" description="NADH:quinone oxidoreductase/Mrp antiporter transmembrane" evidence="6">
    <location>
        <begin position="115"/>
        <end position="404"/>
    </location>
</feature>
<dbReference type="InterPro" id="IPR010096">
    <property type="entry name" value="NADH-Q_OxRdtase_suN/2"/>
</dbReference>
<keyword evidence="8" id="KW-1185">Reference proteome</keyword>
<dbReference type="Proteomes" id="UP000332487">
    <property type="component" value="Unassembled WGS sequence"/>
</dbReference>
<feature type="transmembrane region" description="Helical" evidence="5">
    <location>
        <begin position="286"/>
        <end position="307"/>
    </location>
</feature>
<keyword evidence="4 5" id="KW-0472">Membrane</keyword>
<feature type="transmembrane region" description="Helical" evidence="5">
    <location>
        <begin position="428"/>
        <end position="447"/>
    </location>
</feature>
<dbReference type="GO" id="GO:0042773">
    <property type="term" value="P:ATP synthesis coupled electron transport"/>
    <property type="evidence" value="ECO:0007669"/>
    <property type="project" value="InterPro"/>
</dbReference>
<feature type="transmembrane region" description="Helical" evidence="5">
    <location>
        <begin position="385"/>
        <end position="408"/>
    </location>
</feature>
<keyword evidence="2 5" id="KW-0812">Transmembrane</keyword>
<dbReference type="InterPro" id="IPR001750">
    <property type="entry name" value="ND/Mrp_TM"/>
</dbReference>
<evidence type="ECO:0000256" key="5">
    <source>
        <dbReference type="SAM" id="Phobius"/>
    </source>
</evidence>
<dbReference type="PANTHER" id="PTHR22773">
    <property type="entry name" value="NADH DEHYDROGENASE"/>
    <property type="match status" value="1"/>
</dbReference>
<evidence type="ECO:0000256" key="3">
    <source>
        <dbReference type="ARBA" id="ARBA00022989"/>
    </source>
</evidence>
<feature type="transmembrane region" description="Helical" evidence="5">
    <location>
        <begin position="237"/>
        <end position="254"/>
    </location>
</feature>
<dbReference type="EMBL" id="GG697241">
    <property type="protein sequence ID" value="EET89794.1"/>
    <property type="molecule type" value="Genomic_DNA"/>
</dbReference>
<evidence type="ECO:0000256" key="1">
    <source>
        <dbReference type="ARBA" id="ARBA00004141"/>
    </source>
</evidence>
<accession>C7DIM0</accession>
<evidence type="ECO:0000256" key="4">
    <source>
        <dbReference type="ARBA" id="ARBA00023136"/>
    </source>
</evidence>
<feature type="transmembrane region" description="Helical" evidence="5">
    <location>
        <begin position="33"/>
        <end position="53"/>
    </location>
</feature>
<evidence type="ECO:0000259" key="6">
    <source>
        <dbReference type="Pfam" id="PF00361"/>
    </source>
</evidence>
<feature type="transmembrane region" description="Helical" evidence="5">
    <location>
        <begin position="191"/>
        <end position="216"/>
    </location>
</feature>